<feature type="transmembrane region" description="Helical" evidence="7">
    <location>
        <begin position="66"/>
        <end position="90"/>
    </location>
</feature>
<feature type="transmembrane region" description="Helical" evidence="7">
    <location>
        <begin position="248"/>
        <end position="267"/>
    </location>
</feature>
<comment type="caution">
    <text evidence="10">The sequence shown here is derived from an EMBL/GenBank/DDBJ whole genome shotgun (WGS) entry which is preliminary data.</text>
</comment>
<feature type="domain" description="Metallo-beta-lactamase" evidence="8">
    <location>
        <begin position="551"/>
        <end position="739"/>
    </location>
</feature>
<evidence type="ECO:0000259" key="8">
    <source>
        <dbReference type="Pfam" id="PF00753"/>
    </source>
</evidence>
<dbReference type="Pfam" id="PF00753">
    <property type="entry name" value="Lactamase_B"/>
    <property type="match status" value="1"/>
</dbReference>
<evidence type="ECO:0000256" key="5">
    <source>
        <dbReference type="ARBA" id="ARBA00023136"/>
    </source>
</evidence>
<feature type="compositionally biased region" description="Gly residues" evidence="6">
    <location>
        <begin position="799"/>
        <end position="808"/>
    </location>
</feature>
<feature type="transmembrane region" description="Helical" evidence="7">
    <location>
        <begin position="357"/>
        <end position="377"/>
    </location>
</feature>
<dbReference type="Pfam" id="PF03772">
    <property type="entry name" value="Competence"/>
    <property type="match status" value="1"/>
</dbReference>
<keyword evidence="4 7" id="KW-1133">Transmembrane helix</keyword>
<gene>
    <name evidence="10" type="ORF">GCM10009757_02610</name>
</gene>
<proteinExistence type="predicted"/>
<feature type="transmembrane region" description="Helical" evidence="7">
    <location>
        <begin position="452"/>
        <end position="472"/>
    </location>
</feature>
<evidence type="ECO:0000256" key="1">
    <source>
        <dbReference type="ARBA" id="ARBA00004651"/>
    </source>
</evidence>
<dbReference type="InterPro" id="IPR052159">
    <property type="entry name" value="Competence_DNA_uptake"/>
</dbReference>
<dbReference type="InterPro" id="IPR035681">
    <property type="entry name" value="ComA-like_MBL"/>
</dbReference>
<dbReference type="PANTHER" id="PTHR30619:SF1">
    <property type="entry name" value="RECOMBINATION PROTEIN 2"/>
    <property type="match status" value="1"/>
</dbReference>
<feature type="region of interest" description="Disordered" evidence="6">
    <location>
        <begin position="858"/>
        <end position="914"/>
    </location>
</feature>
<keyword evidence="2" id="KW-1003">Cell membrane</keyword>
<name>A0ABP5G871_9ACTN</name>
<dbReference type="CDD" id="cd07731">
    <property type="entry name" value="ComA-like_MBL-fold"/>
    <property type="match status" value="1"/>
</dbReference>
<organism evidence="10 11">
    <name type="scientific">Streptomyces cheonanensis</name>
    <dbReference type="NCBI Taxonomy" id="312720"/>
    <lineage>
        <taxon>Bacteria</taxon>
        <taxon>Bacillati</taxon>
        <taxon>Actinomycetota</taxon>
        <taxon>Actinomycetes</taxon>
        <taxon>Kitasatosporales</taxon>
        <taxon>Streptomycetaceae</taxon>
        <taxon>Streptomyces</taxon>
    </lineage>
</organism>
<evidence type="ECO:0000259" key="9">
    <source>
        <dbReference type="Pfam" id="PF03772"/>
    </source>
</evidence>
<feature type="transmembrane region" description="Helical" evidence="7">
    <location>
        <begin position="41"/>
        <end position="59"/>
    </location>
</feature>
<evidence type="ECO:0000256" key="7">
    <source>
        <dbReference type="SAM" id="Phobius"/>
    </source>
</evidence>
<evidence type="ECO:0000313" key="11">
    <source>
        <dbReference type="Proteomes" id="UP001403094"/>
    </source>
</evidence>
<feature type="transmembrane region" description="Helical" evidence="7">
    <location>
        <begin position="335"/>
        <end position="351"/>
    </location>
</feature>
<feature type="transmembrane region" description="Helical" evidence="7">
    <location>
        <begin position="423"/>
        <end position="445"/>
    </location>
</feature>
<evidence type="ECO:0000313" key="10">
    <source>
        <dbReference type="EMBL" id="GAA2040766.1"/>
    </source>
</evidence>
<dbReference type="Gene3D" id="3.60.15.10">
    <property type="entry name" value="Ribonuclease Z/Hydroxyacylglutathione hydrolase-like"/>
    <property type="match status" value="1"/>
</dbReference>
<evidence type="ECO:0000256" key="2">
    <source>
        <dbReference type="ARBA" id="ARBA00022475"/>
    </source>
</evidence>
<evidence type="ECO:0000256" key="4">
    <source>
        <dbReference type="ARBA" id="ARBA00022989"/>
    </source>
</evidence>
<evidence type="ECO:0000256" key="6">
    <source>
        <dbReference type="SAM" id="MobiDB-lite"/>
    </source>
</evidence>
<keyword evidence="11" id="KW-1185">Reference proteome</keyword>
<evidence type="ECO:0000256" key="3">
    <source>
        <dbReference type="ARBA" id="ARBA00022692"/>
    </source>
</evidence>
<reference evidence="11" key="1">
    <citation type="journal article" date="2019" name="Int. J. Syst. Evol. Microbiol.">
        <title>The Global Catalogue of Microorganisms (GCM) 10K type strain sequencing project: providing services to taxonomists for standard genome sequencing and annotation.</title>
        <authorList>
            <consortium name="The Broad Institute Genomics Platform"/>
            <consortium name="The Broad Institute Genome Sequencing Center for Infectious Disease"/>
            <person name="Wu L."/>
            <person name="Ma J."/>
        </authorList>
    </citation>
    <scope>NUCLEOTIDE SEQUENCE [LARGE SCALE GENOMIC DNA]</scope>
    <source>
        <strain evidence="11">JCM 14549</strain>
    </source>
</reference>
<feature type="transmembrane region" description="Helical" evidence="7">
    <location>
        <begin position="312"/>
        <end position="328"/>
    </location>
</feature>
<feature type="compositionally biased region" description="Gly residues" evidence="6">
    <location>
        <begin position="858"/>
        <end position="892"/>
    </location>
</feature>
<dbReference type="Proteomes" id="UP001403094">
    <property type="component" value="Unassembled WGS sequence"/>
</dbReference>
<feature type="transmembrane region" description="Helical" evidence="7">
    <location>
        <begin position="484"/>
        <end position="502"/>
    </location>
</feature>
<dbReference type="NCBIfam" id="TIGR00360">
    <property type="entry name" value="ComEC_N-term"/>
    <property type="match status" value="1"/>
</dbReference>
<feature type="transmembrane region" description="Helical" evidence="7">
    <location>
        <begin position="509"/>
        <end position="527"/>
    </location>
</feature>
<keyword evidence="3 7" id="KW-0812">Transmembrane</keyword>
<dbReference type="PANTHER" id="PTHR30619">
    <property type="entry name" value="DNA INTERNALIZATION/COMPETENCE PROTEIN COMEC/REC2"/>
    <property type="match status" value="1"/>
</dbReference>
<dbReference type="InterPro" id="IPR004477">
    <property type="entry name" value="ComEC_N"/>
</dbReference>
<dbReference type="InterPro" id="IPR001279">
    <property type="entry name" value="Metallo-B-lactamas"/>
</dbReference>
<sequence length="944" mass="94188">MSRSEPPATGTAAQDRAADLRLVAPAGTAWAAAAAALDGPLVVALWAAGGSVLLAMAVLACSRSGLWVAVAMALASAAAGAVVAALHGAAVRGSPLAQSTGERTTVEVEIGGDPKVAATQRGEVVVMTGATDRGDPVVVVARPAAGHLAEWAAVLPSTRLLVEARTDEPMPGRGSEFAAVLRVLGDGPPRITAEPSGAQRFAGLLRQSLREATAGLPEDARALVPALVIGDASRITPELREAVQATDLTHIIVVSGAHLAIVLFVLIGPAGSAGRAERGGLAGRLGIGLRSTAVLGGGLLVGFVLICRPGPSVLRAAVCGGIALLALATGRRRSLLPALAAAALLLVLYDPTLSRSFGFLLSVLATGALLTLAPRWSAALRARGVPGRLAEGLAAAGAAQVVCAPVVAVFTERISLVAVPANLLAELAFAPALVLGWAALVCAPVAMPVAEVLAWTAGWPAGAIAWIARAGAGLPGAELGWPGGWAGAVLLGVLTVAVVALLRRALRRPLLGAGCALLLLAAVLRPAPVERLTRTLTGWPPPGWRLVVCDVGQGDALALAAGDGTAVVVDAGPDPVAADRCLRELGVRHIPLLVLSHFHADHVAGLPGVLRGRSVDAIQVSPVEEDPDQAAFVARVAADEGVPVLPVGAGAGGAVGEELSWEVLWPPPDAAEQGLGANDASVTLLVRTAGVTVLLPGDLEPPAQRRLLEAHPGLGEVAVLKVAHHGSGEQYAPLLERLRPGLALIPVGADNSYGHPAQRTLYALDAVGATVLRTDLHGALAVTAGPDGPGGVVRGGRLSGRCPGGAGSRRGRSAPCGGLRRRARGSRGVLRPDQPGAVLHQGAGGEFVLLRPGAQGAGVASGGAGLDEGRVPGGGEGGDGPAGVGDVGGPVTRGGVSATRREDSGTGAGTPSGLAVGVRASLCGVGRDRESRLRCDGGRGGGVS</sequence>
<feature type="domain" description="ComEC/Rec2-related protein" evidence="9">
    <location>
        <begin position="227"/>
        <end position="503"/>
    </location>
</feature>
<dbReference type="EMBL" id="BAAANQ010000001">
    <property type="protein sequence ID" value="GAA2040766.1"/>
    <property type="molecule type" value="Genomic_DNA"/>
</dbReference>
<accession>A0ABP5G871</accession>
<protein>
    <submittedName>
        <fullName evidence="10">ComEC/Rec2 family competence protein</fullName>
    </submittedName>
</protein>
<keyword evidence="5 7" id="KW-0472">Membrane</keyword>
<feature type="transmembrane region" description="Helical" evidence="7">
    <location>
        <begin position="389"/>
        <end position="411"/>
    </location>
</feature>
<dbReference type="InterPro" id="IPR036866">
    <property type="entry name" value="RibonucZ/Hydroxyglut_hydro"/>
</dbReference>
<feature type="region of interest" description="Disordered" evidence="6">
    <location>
        <begin position="799"/>
        <end position="838"/>
    </location>
</feature>
<dbReference type="RefSeq" id="WP_346069322.1">
    <property type="nucleotide sequence ID" value="NZ_BAAANQ010000001.1"/>
</dbReference>
<feature type="transmembrane region" description="Helical" evidence="7">
    <location>
        <begin position="287"/>
        <end position="306"/>
    </location>
</feature>
<comment type="subcellular location">
    <subcellularLocation>
        <location evidence="1">Cell membrane</location>
        <topology evidence="1">Multi-pass membrane protein</topology>
    </subcellularLocation>
</comment>
<dbReference type="SUPFAM" id="SSF56281">
    <property type="entry name" value="Metallo-hydrolase/oxidoreductase"/>
    <property type="match status" value="1"/>
</dbReference>